<dbReference type="PANTHER" id="PTHR47959">
    <property type="entry name" value="ATP-DEPENDENT RNA HELICASE RHLE-RELATED"/>
    <property type="match status" value="1"/>
</dbReference>
<proteinExistence type="predicted"/>
<dbReference type="Proteomes" id="UP000274429">
    <property type="component" value="Unassembled WGS sequence"/>
</dbReference>
<evidence type="ECO:0000256" key="3">
    <source>
        <dbReference type="ARBA" id="ARBA00022806"/>
    </source>
</evidence>
<reference evidence="7 8" key="2">
    <citation type="submission" date="2018-11" db="EMBL/GenBank/DDBJ databases">
        <authorList>
            <consortium name="Pathogen Informatics"/>
        </authorList>
    </citation>
    <scope>NUCLEOTIDE SEQUENCE [LARGE SCALE GENOMIC DNA]</scope>
</reference>
<dbReference type="GO" id="GO:0003724">
    <property type="term" value="F:RNA helicase activity"/>
    <property type="evidence" value="ECO:0007669"/>
    <property type="project" value="TreeGrafter"/>
</dbReference>
<dbReference type="WBParaSite" id="TTAC_0000368701-mRNA-1">
    <property type="protein sequence ID" value="TTAC_0000368701-mRNA-1"/>
    <property type="gene ID" value="TTAC_0000368701"/>
</dbReference>
<dbReference type="GO" id="GO:0005524">
    <property type="term" value="F:ATP binding"/>
    <property type="evidence" value="ECO:0007669"/>
    <property type="project" value="UniProtKB-KW"/>
</dbReference>
<evidence type="ECO:0000313" key="7">
    <source>
        <dbReference type="EMBL" id="VDM23123.1"/>
    </source>
</evidence>
<evidence type="ECO:0000259" key="6">
    <source>
        <dbReference type="PROSITE" id="PS51194"/>
    </source>
</evidence>
<dbReference type="Pfam" id="PF00271">
    <property type="entry name" value="Helicase_C"/>
    <property type="match status" value="1"/>
</dbReference>
<reference evidence="9" key="1">
    <citation type="submission" date="2017-02" db="UniProtKB">
        <authorList>
            <consortium name="WormBaseParasite"/>
        </authorList>
    </citation>
    <scope>IDENTIFICATION</scope>
</reference>
<feature type="compositionally biased region" description="Basic and acidic residues" evidence="5">
    <location>
        <begin position="223"/>
        <end position="233"/>
    </location>
</feature>
<feature type="domain" description="Helicase C-terminal" evidence="6">
    <location>
        <begin position="74"/>
        <end position="230"/>
    </location>
</feature>
<dbReference type="GO" id="GO:0016787">
    <property type="term" value="F:hydrolase activity"/>
    <property type="evidence" value="ECO:0007669"/>
    <property type="project" value="UniProtKB-KW"/>
</dbReference>
<dbReference type="SMART" id="SM00490">
    <property type="entry name" value="HELICc"/>
    <property type="match status" value="1"/>
</dbReference>
<feature type="region of interest" description="Disordered" evidence="5">
    <location>
        <begin position="214"/>
        <end position="233"/>
    </location>
</feature>
<dbReference type="GO" id="GO:0005829">
    <property type="term" value="C:cytosol"/>
    <property type="evidence" value="ECO:0007669"/>
    <property type="project" value="TreeGrafter"/>
</dbReference>
<keyword evidence="4" id="KW-0067">ATP-binding</keyword>
<keyword evidence="3" id="KW-0347">Helicase</keyword>
<sequence>MSKYPHPQTYLFTATLNKDVRSLRRVALRKDSVICTPTTAAHMLSKSQPFVSVDLPAGLSHYCLPTRRVDKLACLEWLLEKTGDVRTLVFCARCHETRYLAGFLVERGYKAVGLMGKMKQLERRRVLAEFVEGKANILVATDVASRGLDLPLVGLVINYGVPLTTKSYRHRVGRTARAGRSGTAVTIVTRDEGKAYLDLESALLPTKPKESRRCIPRWPHQLPPEEGKQSDGEIGMEKRRRLADEAWSRAAKAIREAESLRLIEEERKRGDYSTFSSSEDENAFDDFDTMDEVELGNQSWASGAAGIAAYAEAMRRRKQQRRNKRATVMDGKEAEEEDAAEAISGDDSEVDEEKGNLHFDQPIKENWAARRKKNNQAKKPRTR</sequence>
<evidence type="ECO:0000313" key="9">
    <source>
        <dbReference type="WBParaSite" id="TTAC_0000368701-mRNA-1"/>
    </source>
</evidence>
<dbReference type="OrthoDB" id="10261904at2759"/>
<dbReference type="STRING" id="6205.A0A0R3WSE7"/>
<dbReference type="SUPFAM" id="SSF52540">
    <property type="entry name" value="P-loop containing nucleoside triphosphate hydrolases"/>
    <property type="match status" value="1"/>
</dbReference>
<keyword evidence="2" id="KW-0378">Hydrolase</keyword>
<accession>A0A0R3WSE7</accession>
<evidence type="ECO:0000256" key="5">
    <source>
        <dbReference type="SAM" id="MobiDB-lite"/>
    </source>
</evidence>
<name>A0A0R3WSE7_HYDTA</name>
<dbReference type="PANTHER" id="PTHR47959:SF1">
    <property type="entry name" value="ATP-DEPENDENT RNA HELICASE DBPA"/>
    <property type="match status" value="1"/>
</dbReference>
<dbReference type="EMBL" id="UYWX01002840">
    <property type="protein sequence ID" value="VDM23123.1"/>
    <property type="molecule type" value="Genomic_DNA"/>
</dbReference>
<dbReference type="AlphaFoldDB" id="A0A0R3WSE7"/>
<dbReference type="InterPro" id="IPR050079">
    <property type="entry name" value="DEAD_box_RNA_helicase"/>
</dbReference>
<evidence type="ECO:0000256" key="1">
    <source>
        <dbReference type="ARBA" id="ARBA00022741"/>
    </source>
</evidence>
<dbReference type="InterPro" id="IPR027417">
    <property type="entry name" value="P-loop_NTPase"/>
</dbReference>
<organism evidence="9">
    <name type="scientific">Hydatigena taeniaeformis</name>
    <name type="common">Feline tapeworm</name>
    <name type="synonym">Taenia taeniaeformis</name>
    <dbReference type="NCBI Taxonomy" id="6205"/>
    <lineage>
        <taxon>Eukaryota</taxon>
        <taxon>Metazoa</taxon>
        <taxon>Spiralia</taxon>
        <taxon>Lophotrochozoa</taxon>
        <taxon>Platyhelminthes</taxon>
        <taxon>Cestoda</taxon>
        <taxon>Eucestoda</taxon>
        <taxon>Cyclophyllidea</taxon>
        <taxon>Taeniidae</taxon>
        <taxon>Hydatigera</taxon>
    </lineage>
</organism>
<evidence type="ECO:0000256" key="2">
    <source>
        <dbReference type="ARBA" id="ARBA00022801"/>
    </source>
</evidence>
<evidence type="ECO:0000313" key="8">
    <source>
        <dbReference type="Proteomes" id="UP000274429"/>
    </source>
</evidence>
<dbReference type="PROSITE" id="PS51194">
    <property type="entry name" value="HELICASE_CTER"/>
    <property type="match status" value="1"/>
</dbReference>
<dbReference type="CDD" id="cd18787">
    <property type="entry name" value="SF2_C_DEAD"/>
    <property type="match status" value="1"/>
</dbReference>
<feature type="compositionally biased region" description="Basic and acidic residues" evidence="5">
    <location>
        <begin position="353"/>
        <end position="363"/>
    </location>
</feature>
<keyword evidence="8" id="KW-1185">Reference proteome</keyword>
<keyword evidence="1" id="KW-0547">Nucleotide-binding</keyword>
<gene>
    <name evidence="7" type="ORF">TTAC_LOCUS3672</name>
</gene>
<dbReference type="InterPro" id="IPR001650">
    <property type="entry name" value="Helicase_C-like"/>
</dbReference>
<protein>
    <submittedName>
        <fullName evidence="9">ATP-dependent RNA helicase</fullName>
    </submittedName>
</protein>
<dbReference type="Gene3D" id="3.40.50.300">
    <property type="entry name" value="P-loop containing nucleotide triphosphate hydrolases"/>
    <property type="match status" value="1"/>
</dbReference>
<feature type="compositionally biased region" description="Basic residues" evidence="5">
    <location>
        <begin position="369"/>
        <end position="383"/>
    </location>
</feature>
<feature type="region of interest" description="Disordered" evidence="5">
    <location>
        <begin position="320"/>
        <end position="383"/>
    </location>
</feature>
<evidence type="ECO:0000256" key="4">
    <source>
        <dbReference type="ARBA" id="ARBA00022840"/>
    </source>
</evidence>
<feature type="compositionally biased region" description="Acidic residues" evidence="5">
    <location>
        <begin position="333"/>
        <end position="352"/>
    </location>
</feature>